<keyword evidence="3 7" id="KW-0812">Transmembrane</keyword>
<dbReference type="InterPro" id="IPR003838">
    <property type="entry name" value="ABC3_permease_C"/>
</dbReference>
<evidence type="ECO:0000256" key="7">
    <source>
        <dbReference type="SAM" id="Phobius"/>
    </source>
</evidence>
<organism evidence="9 10">
    <name type="scientific">Phytoactinopolyspora mesophila</name>
    <dbReference type="NCBI Taxonomy" id="2650750"/>
    <lineage>
        <taxon>Bacteria</taxon>
        <taxon>Bacillati</taxon>
        <taxon>Actinomycetota</taxon>
        <taxon>Actinomycetes</taxon>
        <taxon>Jiangellales</taxon>
        <taxon>Jiangellaceae</taxon>
        <taxon>Phytoactinopolyspora</taxon>
    </lineage>
</organism>
<evidence type="ECO:0000259" key="8">
    <source>
        <dbReference type="Pfam" id="PF02687"/>
    </source>
</evidence>
<dbReference type="AlphaFoldDB" id="A0A7K3M0D2"/>
<dbReference type="Pfam" id="PF02687">
    <property type="entry name" value="FtsX"/>
    <property type="match status" value="1"/>
</dbReference>
<feature type="domain" description="ABC3 transporter permease C-terminal" evidence="8">
    <location>
        <begin position="687"/>
        <end position="803"/>
    </location>
</feature>
<evidence type="ECO:0000256" key="5">
    <source>
        <dbReference type="ARBA" id="ARBA00023136"/>
    </source>
</evidence>
<gene>
    <name evidence="9" type="ORF">F7O44_06690</name>
</gene>
<reference evidence="9 10" key="1">
    <citation type="submission" date="2019-11" db="EMBL/GenBank/DDBJ databases">
        <authorList>
            <person name="Li X.-J."/>
            <person name="Feng X.-M."/>
        </authorList>
    </citation>
    <scope>NUCLEOTIDE SEQUENCE [LARGE SCALE GENOMIC DNA]</scope>
    <source>
        <strain evidence="9 10">XMNu-373</strain>
    </source>
</reference>
<dbReference type="EMBL" id="WLZY01000002">
    <property type="protein sequence ID" value="NDL56755.1"/>
    <property type="molecule type" value="Genomic_DNA"/>
</dbReference>
<evidence type="ECO:0000256" key="4">
    <source>
        <dbReference type="ARBA" id="ARBA00022989"/>
    </source>
</evidence>
<feature type="transmembrane region" description="Helical" evidence="7">
    <location>
        <begin position="385"/>
        <end position="409"/>
    </location>
</feature>
<evidence type="ECO:0000256" key="1">
    <source>
        <dbReference type="ARBA" id="ARBA00004651"/>
    </source>
</evidence>
<protein>
    <submittedName>
        <fullName evidence="9">FtsX-like permease family protein</fullName>
    </submittedName>
</protein>
<dbReference type="InterPro" id="IPR050250">
    <property type="entry name" value="Macrolide_Exporter_MacB"/>
</dbReference>
<proteinExistence type="inferred from homology"/>
<sequence length="813" mass="84700">MAAVAFWFRLDVRRRWRSLLVLALLIAVAAGTVMTAVAGARRGATAVDRLWEQTLPGTVLAFTIQPDFDWSIVRELPEVEALGTVIMSGYEIDGRPALDEFMPPPGDTELMVALERPVVLEGRLADPERADEVLITPAFEKTHGKGVGDTVTVGLYSPEQIDTLQYNFVWFNPEQIEAAVDAGLDPDHVVPASGPRLEATIVGMVRSPFYSDRTRNEAGFVIPSAGLYAEYEENLIGGRRLAGSSALVRLTGGEAALPEFQESLIGLPVRLENVAAPLRETRDVTGFEAASLYVFAVVSGAAAVVLVGLAVARHVASAMADLPVLRAVGMAPRQSCQAAALGPALAAFAGSLLSAGAATVASVWFPVGRASLVEPAPGVDVDVGVLVPVLAGVPAVVAAGAYVVALLAGRSGETTPATRRSLVVTSTAAAGAPVPVVVGAQLALEPGQGERAVPVRAALAGSATGVLGVLAALTFAGAVDDVVGNPARHGTVYEVEAWVGFENYAFTPSVEDTLAALASAPGVAGINNTRHDYVSMGQNEFMVNSLDPVGEPLDFVVLSGRLPVAATEVMLGPQSADEFGVGIGDTVMLRGTRQVELAVVGLGLVAPQDVQHATGALVTAEAYDSLFDGFSGHVGYIGLEPGVDPEEIIPVLYEAVSVVPGADIGIQPLDWLHELEEFRYIRALPLFLAGFLAVLALGVVGFALAAAVRRRRQDLAVLRALGMTPRQSRSVVVTQGGVIALAGLAAGLPLGVALGRTVWRQVAESMYLHYVPPVAWLALALAVPVTLLAAAVLAAWPAQRAAKIRIASALRTE</sequence>
<evidence type="ECO:0000256" key="2">
    <source>
        <dbReference type="ARBA" id="ARBA00022475"/>
    </source>
</evidence>
<dbReference type="PANTHER" id="PTHR30572">
    <property type="entry name" value="MEMBRANE COMPONENT OF TRANSPORTER-RELATED"/>
    <property type="match status" value="1"/>
</dbReference>
<feature type="transmembrane region" description="Helical" evidence="7">
    <location>
        <begin position="340"/>
        <end position="365"/>
    </location>
</feature>
<feature type="transmembrane region" description="Helical" evidence="7">
    <location>
        <begin position="774"/>
        <end position="796"/>
    </location>
</feature>
<evidence type="ECO:0000313" key="9">
    <source>
        <dbReference type="EMBL" id="NDL56755.1"/>
    </source>
</evidence>
<evidence type="ECO:0000256" key="3">
    <source>
        <dbReference type="ARBA" id="ARBA00022692"/>
    </source>
</evidence>
<accession>A0A7K3M0D2</accession>
<feature type="transmembrane region" description="Helical" evidence="7">
    <location>
        <begin position="421"/>
        <end position="444"/>
    </location>
</feature>
<comment type="caution">
    <text evidence="9">The sequence shown here is derived from an EMBL/GenBank/DDBJ whole genome shotgun (WGS) entry which is preliminary data.</text>
</comment>
<feature type="transmembrane region" description="Helical" evidence="7">
    <location>
        <begin position="292"/>
        <end position="312"/>
    </location>
</feature>
<comment type="subcellular location">
    <subcellularLocation>
        <location evidence="1">Cell membrane</location>
        <topology evidence="1">Multi-pass membrane protein</topology>
    </subcellularLocation>
</comment>
<keyword evidence="10" id="KW-1185">Reference proteome</keyword>
<dbReference type="PANTHER" id="PTHR30572:SF4">
    <property type="entry name" value="ABC TRANSPORTER PERMEASE YTRF"/>
    <property type="match status" value="1"/>
</dbReference>
<keyword evidence="2" id="KW-1003">Cell membrane</keyword>
<dbReference type="GO" id="GO:0022857">
    <property type="term" value="F:transmembrane transporter activity"/>
    <property type="evidence" value="ECO:0007669"/>
    <property type="project" value="TreeGrafter"/>
</dbReference>
<evidence type="ECO:0000256" key="6">
    <source>
        <dbReference type="ARBA" id="ARBA00038076"/>
    </source>
</evidence>
<keyword evidence="4 7" id="KW-1133">Transmembrane helix</keyword>
<name>A0A7K3M0D2_9ACTN</name>
<feature type="transmembrane region" description="Helical" evidence="7">
    <location>
        <begin position="729"/>
        <end position="754"/>
    </location>
</feature>
<comment type="similarity">
    <text evidence="6">Belongs to the ABC-4 integral membrane protein family.</text>
</comment>
<evidence type="ECO:0000313" key="10">
    <source>
        <dbReference type="Proteomes" id="UP000460435"/>
    </source>
</evidence>
<dbReference type="Proteomes" id="UP000460435">
    <property type="component" value="Unassembled WGS sequence"/>
</dbReference>
<feature type="transmembrane region" description="Helical" evidence="7">
    <location>
        <begin position="686"/>
        <end position="708"/>
    </location>
</feature>
<keyword evidence="5 7" id="KW-0472">Membrane</keyword>
<dbReference type="RefSeq" id="WP_162449468.1">
    <property type="nucleotide sequence ID" value="NZ_WLZY01000002.1"/>
</dbReference>
<dbReference type="GO" id="GO:0005886">
    <property type="term" value="C:plasma membrane"/>
    <property type="evidence" value="ECO:0007669"/>
    <property type="project" value="UniProtKB-SubCell"/>
</dbReference>